<dbReference type="OrthoDB" id="2017405at2759"/>
<reference evidence="4" key="2">
    <citation type="submission" date="2020-04" db="EMBL/GenBank/DDBJ databases">
        <authorList>
            <consortium name="NCBI Genome Project"/>
        </authorList>
    </citation>
    <scope>NUCLEOTIDE SEQUENCE</scope>
    <source>
        <strain evidence="4">CBS 781.70</strain>
    </source>
</reference>
<sequence>MGWPWTSSDKPSSPSSSSSSPPQPSTIAPSTESPPPSTPPQTTTSTSTTTPSSSTTTPPSPLRTATLPTTLSCRASFDSAFYCQSLGGKFNDIYRHGALRSCSDHWAEFWFCMRIKSKDENYKKEAVRDYFESRERERYGAGKRSSEEVWEGRRERVGRAWDWDPEGV</sequence>
<dbReference type="EMBL" id="ML975158">
    <property type="protein sequence ID" value="KAF1812215.1"/>
    <property type="molecule type" value="Genomic_DNA"/>
</dbReference>
<feature type="compositionally biased region" description="Low complexity" evidence="1">
    <location>
        <begin position="1"/>
        <end position="31"/>
    </location>
</feature>
<dbReference type="PANTHER" id="PTHR28052:SF1">
    <property type="entry name" value="UPF0545 PROTEIN C22ORF39"/>
    <property type="match status" value="1"/>
</dbReference>
<dbReference type="InterPro" id="IPR021475">
    <property type="entry name" value="Pants/Emi1-like"/>
</dbReference>
<dbReference type="RefSeq" id="XP_033533846.1">
    <property type="nucleotide sequence ID" value="XM_033678112.1"/>
</dbReference>
<dbReference type="Pfam" id="PF11326">
    <property type="entry name" value="PANTS-like"/>
    <property type="match status" value="1"/>
</dbReference>
<evidence type="ECO:0000313" key="4">
    <source>
        <dbReference type="RefSeq" id="XP_033533846.1"/>
    </source>
</evidence>
<keyword evidence="3" id="KW-1185">Reference proteome</keyword>
<evidence type="ECO:0000256" key="1">
    <source>
        <dbReference type="SAM" id="MobiDB-lite"/>
    </source>
</evidence>
<dbReference type="Proteomes" id="UP000504638">
    <property type="component" value="Unplaced"/>
</dbReference>
<evidence type="ECO:0000313" key="2">
    <source>
        <dbReference type="EMBL" id="KAF1812215.1"/>
    </source>
</evidence>
<reference evidence="4" key="3">
    <citation type="submission" date="2025-04" db="UniProtKB">
        <authorList>
            <consortium name="RefSeq"/>
        </authorList>
    </citation>
    <scope>IDENTIFICATION</scope>
    <source>
        <strain evidence="4">CBS 781.70</strain>
    </source>
</reference>
<organism evidence="2">
    <name type="scientific">Eremomyces bilateralis CBS 781.70</name>
    <dbReference type="NCBI Taxonomy" id="1392243"/>
    <lineage>
        <taxon>Eukaryota</taxon>
        <taxon>Fungi</taxon>
        <taxon>Dikarya</taxon>
        <taxon>Ascomycota</taxon>
        <taxon>Pezizomycotina</taxon>
        <taxon>Dothideomycetes</taxon>
        <taxon>Dothideomycetes incertae sedis</taxon>
        <taxon>Eremomycetales</taxon>
        <taxon>Eremomycetaceae</taxon>
        <taxon>Eremomyces</taxon>
    </lineage>
</organism>
<reference evidence="2 4" key="1">
    <citation type="submission" date="2020-01" db="EMBL/GenBank/DDBJ databases">
        <authorList>
            <consortium name="DOE Joint Genome Institute"/>
            <person name="Haridas S."/>
            <person name="Albert R."/>
            <person name="Binder M."/>
            <person name="Bloem J."/>
            <person name="Labutti K."/>
            <person name="Salamov A."/>
            <person name="Andreopoulos B."/>
            <person name="Baker S.E."/>
            <person name="Barry K."/>
            <person name="Bills G."/>
            <person name="Bluhm B.H."/>
            <person name="Cannon C."/>
            <person name="Castanera R."/>
            <person name="Culley D.E."/>
            <person name="Daum C."/>
            <person name="Ezra D."/>
            <person name="Gonzalez J.B."/>
            <person name="Henrissat B."/>
            <person name="Kuo A."/>
            <person name="Liang C."/>
            <person name="Lipzen A."/>
            <person name="Lutzoni F."/>
            <person name="Magnuson J."/>
            <person name="Mondo S."/>
            <person name="Nolan M."/>
            <person name="Ohm R."/>
            <person name="Pangilinan J."/>
            <person name="Park H.-J."/>
            <person name="Ramirez L."/>
            <person name="Alfaro M."/>
            <person name="Sun H."/>
            <person name="Tritt A."/>
            <person name="Yoshinaga Y."/>
            <person name="Zwiers L.-H."/>
            <person name="Turgeon B.G."/>
            <person name="Goodwin S.B."/>
            <person name="Spatafora J.W."/>
            <person name="Crous P.W."/>
            <person name="Grigoriev I.V."/>
        </authorList>
    </citation>
    <scope>NUCLEOTIDE SEQUENCE</scope>
    <source>
        <strain evidence="2 4">CBS 781.70</strain>
    </source>
</reference>
<proteinExistence type="predicted"/>
<evidence type="ECO:0000313" key="3">
    <source>
        <dbReference type="Proteomes" id="UP000504638"/>
    </source>
</evidence>
<name>A0A6G1G278_9PEZI</name>
<dbReference type="AlphaFoldDB" id="A0A6G1G278"/>
<gene>
    <name evidence="2 4" type="ORF">P152DRAFT_449495</name>
</gene>
<feature type="region of interest" description="Disordered" evidence="1">
    <location>
        <begin position="1"/>
        <end position="66"/>
    </location>
</feature>
<protein>
    <submittedName>
        <fullName evidence="2 4">Uncharacterized protein</fullName>
    </submittedName>
</protein>
<feature type="compositionally biased region" description="Low complexity" evidence="1">
    <location>
        <begin position="40"/>
        <end position="66"/>
    </location>
</feature>
<accession>A0A6G1G278</accession>
<dbReference type="GeneID" id="54418682"/>
<dbReference type="PANTHER" id="PTHR28052">
    <property type="entry name" value="UPF0545 PROTEIN C22ORF39"/>
    <property type="match status" value="1"/>
</dbReference>